<feature type="signal peptide" evidence="1">
    <location>
        <begin position="1"/>
        <end position="19"/>
    </location>
</feature>
<reference evidence="2 3" key="1">
    <citation type="submission" date="2021-06" db="EMBL/GenBank/DDBJ databases">
        <title>Caerostris extrusa draft genome.</title>
        <authorList>
            <person name="Kono N."/>
            <person name="Arakawa K."/>
        </authorList>
    </citation>
    <scope>NUCLEOTIDE SEQUENCE [LARGE SCALE GENOMIC DNA]</scope>
</reference>
<gene>
    <name evidence="2" type="ORF">CEXT_219751</name>
</gene>
<sequence length="80" mass="9018">MAFVEFFVLLLIPLTPAAAANQAAATVRDVVLSLSGITGFGIDLYRHENNMERDIVDSRVFNRRKEQSRGSLLYSDRMRS</sequence>
<comment type="caution">
    <text evidence="2">The sequence shown here is derived from an EMBL/GenBank/DDBJ whole genome shotgun (WGS) entry which is preliminary data.</text>
</comment>
<accession>A0AAV4QQ21</accession>
<evidence type="ECO:0000313" key="2">
    <source>
        <dbReference type="EMBL" id="GIY10934.1"/>
    </source>
</evidence>
<dbReference type="AlphaFoldDB" id="A0AAV4QQ21"/>
<evidence type="ECO:0000256" key="1">
    <source>
        <dbReference type="SAM" id="SignalP"/>
    </source>
</evidence>
<feature type="chain" id="PRO_5043797644" evidence="1">
    <location>
        <begin position="20"/>
        <end position="80"/>
    </location>
</feature>
<keyword evidence="3" id="KW-1185">Reference proteome</keyword>
<dbReference type="EMBL" id="BPLR01006581">
    <property type="protein sequence ID" value="GIY10934.1"/>
    <property type="molecule type" value="Genomic_DNA"/>
</dbReference>
<keyword evidence="1" id="KW-0732">Signal</keyword>
<proteinExistence type="predicted"/>
<dbReference type="Proteomes" id="UP001054945">
    <property type="component" value="Unassembled WGS sequence"/>
</dbReference>
<name>A0AAV4QQ21_CAEEX</name>
<protein>
    <submittedName>
        <fullName evidence="2">Uncharacterized protein</fullName>
    </submittedName>
</protein>
<evidence type="ECO:0000313" key="3">
    <source>
        <dbReference type="Proteomes" id="UP001054945"/>
    </source>
</evidence>
<organism evidence="2 3">
    <name type="scientific">Caerostris extrusa</name>
    <name type="common">Bark spider</name>
    <name type="synonym">Caerostris bankana</name>
    <dbReference type="NCBI Taxonomy" id="172846"/>
    <lineage>
        <taxon>Eukaryota</taxon>
        <taxon>Metazoa</taxon>
        <taxon>Ecdysozoa</taxon>
        <taxon>Arthropoda</taxon>
        <taxon>Chelicerata</taxon>
        <taxon>Arachnida</taxon>
        <taxon>Araneae</taxon>
        <taxon>Araneomorphae</taxon>
        <taxon>Entelegynae</taxon>
        <taxon>Araneoidea</taxon>
        <taxon>Araneidae</taxon>
        <taxon>Caerostris</taxon>
    </lineage>
</organism>